<gene>
    <name evidence="1" type="ORF">GN958_ATG07671</name>
</gene>
<reference evidence="1" key="1">
    <citation type="submission" date="2020-03" db="EMBL/GenBank/DDBJ databases">
        <title>Hybrid Assembly of Korean Phytophthora infestans isolates.</title>
        <authorList>
            <person name="Prokchorchik M."/>
            <person name="Lee Y."/>
            <person name="Seo J."/>
            <person name="Cho J.-H."/>
            <person name="Park Y.-E."/>
            <person name="Jang D.-C."/>
            <person name="Im J.-S."/>
            <person name="Choi J.-G."/>
            <person name="Park H.-J."/>
            <person name="Lee G.-B."/>
            <person name="Lee Y.-G."/>
            <person name="Hong S.-Y."/>
            <person name="Cho K."/>
            <person name="Sohn K.H."/>
        </authorList>
    </citation>
    <scope>NUCLEOTIDE SEQUENCE</scope>
    <source>
        <strain evidence="1">KR_2_A2</strain>
    </source>
</reference>
<organism evidence="1 2">
    <name type="scientific">Phytophthora infestans</name>
    <name type="common">Potato late blight agent</name>
    <name type="synonym">Botrytis infestans</name>
    <dbReference type="NCBI Taxonomy" id="4787"/>
    <lineage>
        <taxon>Eukaryota</taxon>
        <taxon>Sar</taxon>
        <taxon>Stramenopiles</taxon>
        <taxon>Oomycota</taxon>
        <taxon>Peronosporomycetes</taxon>
        <taxon>Peronosporales</taxon>
        <taxon>Peronosporaceae</taxon>
        <taxon>Phytophthora</taxon>
    </lineage>
</organism>
<dbReference type="AlphaFoldDB" id="A0A8S9UQS0"/>
<proteinExistence type="predicted"/>
<sequence>MLAERCGKLGTAILLQRTWRWRVSHFDPLTKMSEQFQIAAFKSALRQGYNTVFAHTAARLHPKFGPLAIHLMRRVLMSEPMVDYHLFTDSGATKYLLFFDGDPGATRDRPEEAVQSLSVQQMQPSKPRYAGSVQCRTPTRGLPTTWENTSVYFVVSRPVISTTLNRFMSSEIAR</sequence>
<dbReference type="Proteomes" id="UP000704712">
    <property type="component" value="Unassembled WGS sequence"/>
</dbReference>
<evidence type="ECO:0000313" key="1">
    <source>
        <dbReference type="EMBL" id="KAF4143141.1"/>
    </source>
</evidence>
<name>A0A8S9UQS0_PHYIN</name>
<evidence type="ECO:0000313" key="2">
    <source>
        <dbReference type="Proteomes" id="UP000704712"/>
    </source>
</evidence>
<protein>
    <submittedName>
        <fullName evidence="1">Uncharacterized protein</fullName>
    </submittedName>
</protein>
<comment type="caution">
    <text evidence="1">The sequence shown here is derived from an EMBL/GenBank/DDBJ whole genome shotgun (WGS) entry which is preliminary data.</text>
</comment>
<accession>A0A8S9UQS0</accession>
<dbReference type="EMBL" id="JAACNO010001080">
    <property type="protein sequence ID" value="KAF4143141.1"/>
    <property type="molecule type" value="Genomic_DNA"/>
</dbReference>